<evidence type="ECO:0000256" key="1">
    <source>
        <dbReference type="ARBA" id="ARBA00002393"/>
    </source>
</evidence>
<dbReference type="GO" id="GO:0000731">
    <property type="term" value="P:DNA synthesis involved in DNA repair"/>
    <property type="evidence" value="ECO:0007669"/>
    <property type="project" value="TreeGrafter"/>
</dbReference>
<reference evidence="7 8" key="1">
    <citation type="submission" date="2018-03" db="EMBL/GenBank/DDBJ databases">
        <title>Genomic Encyclopedia of Archaeal and Bacterial Type Strains, Phase II (KMG-II): from individual species to whole genera.</title>
        <authorList>
            <person name="Goeker M."/>
        </authorList>
    </citation>
    <scope>NUCLEOTIDE SEQUENCE [LARGE SCALE GENOMIC DNA]</scope>
    <source>
        <strain evidence="7 8">DSM 100673</strain>
    </source>
</reference>
<dbReference type="Proteomes" id="UP000240418">
    <property type="component" value="Unassembled WGS sequence"/>
</dbReference>
<dbReference type="InterPro" id="IPR003959">
    <property type="entry name" value="ATPase_AAA_core"/>
</dbReference>
<evidence type="ECO:0000313" key="7">
    <source>
        <dbReference type="EMBL" id="PSL18497.1"/>
    </source>
</evidence>
<dbReference type="InterPro" id="IPR032423">
    <property type="entry name" value="AAA_assoc_2"/>
</dbReference>
<dbReference type="SMART" id="SM00382">
    <property type="entry name" value="AAA"/>
    <property type="match status" value="1"/>
</dbReference>
<dbReference type="Gene3D" id="1.20.272.10">
    <property type="match status" value="1"/>
</dbReference>
<comment type="similarity">
    <text evidence="2">Belongs to the AAA ATPase family. RarA/MGS1/WRNIP1 subfamily.</text>
</comment>
<dbReference type="CDD" id="cd18139">
    <property type="entry name" value="HLD_clamp_RarA"/>
    <property type="match status" value="1"/>
</dbReference>
<evidence type="ECO:0000256" key="3">
    <source>
        <dbReference type="ARBA" id="ARBA00020776"/>
    </source>
</evidence>
<dbReference type="FunFam" id="1.20.272.10:FF:000001">
    <property type="entry name" value="Putative AAA family ATPase"/>
    <property type="match status" value="1"/>
</dbReference>
<feature type="domain" description="AAA+ ATPase" evidence="6">
    <location>
        <begin position="51"/>
        <end position="161"/>
    </location>
</feature>
<dbReference type="InterPro" id="IPR027417">
    <property type="entry name" value="P-loop_NTPase"/>
</dbReference>
<keyword evidence="8" id="KW-1185">Reference proteome</keyword>
<dbReference type="Pfam" id="PF16193">
    <property type="entry name" value="AAA_assoc_2"/>
    <property type="match status" value="1"/>
</dbReference>
<evidence type="ECO:0000256" key="5">
    <source>
        <dbReference type="ARBA" id="ARBA00022840"/>
    </source>
</evidence>
<dbReference type="PANTHER" id="PTHR13779:SF7">
    <property type="entry name" value="ATPASE WRNIP1"/>
    <property type="match status" value="1"/>
</dbReference>
<dbReference type="InterPro" id="IPR008921">
    <property type="entry name" value="DNA_pol3_clamp-load_cplx_C"/>
</dbReference>
<dbReference type="Gene3D" id="3.40.50.300">
    <property type="entry name" value="P-loop containing nucleotide triphosphate hydrolases"/>
    <property type="match status" value="1"/>
</dbReference>
<dbReference type="Pfam" id="PF00004">
    <property type="entry name" value="AAA"/>
    <property type="match status" value="1"/>
</dbReference>
<dbReference type="InterPro" id="IPR051314">
    <property type="entry name" value="AAA_ATPase_RarA/MGS1/WRNIP1"/>
</dbReference>
<evidence type="ECO:0000256" key="2">
    <source>
        <dbReference type="ARBA" id="ARBA00008959"/>
    </source>
</evidence>
<organism evidence="7 8">
    <name type="scientific">Shimia abyssi</name>
    <dbReference type="NCBI Taxonomy" id="1662395"/>
    <lineage>
        <taxon>Bacteria</taxon>
        <taxon>Pseudomonadati</taxon>
        <taxon>Pseudomonadota</taxon>
        <taxon>Alphaproteobacteria</taxon>
        <taxon>Rhodobacterales</taxon>
        <taxon>Roseobacteraceae</taxon>
    </lineage>
</organism>
<dbReference type="Gene3D" id="1.10.3710.10">
    <property type="entry name" value="DNA polymerase III clamp loader subunits, C-terminal domain"/>
    <property type="match status" value="1"/>
</dbReference>
<protein>
    <recommendedName>
        <fullName evidence="3">Replication-associated recombination protein A</fullName>
    </recommendedName>
</protein>
<dbReference type="Gene3D" id="1.10.8.60">
    <property type="match status" value="1"/>
</dbReference>
<dbReference type="GO" id="GO:0008047">
    <property type="term" value="F:enzyme activator activity"/>
    <property type="evidence" value="ECO:0007669"/>
    <property type="project" value="TreeGrafter"/>
</dbReference>
<dbReference type="SUPFAM" id="SSF52540">
    <property type="entry name" value="P-loop containing nucleoside triphosphate hydrolases"/>
    <property type="match status" value="1"/>
</dbReference>
<dbReference type="GO" id="GO:0016887">
    <property type="term" value="F:ATP hydrolysis activity"/>
    <property type="evidence" value="ECO:0007669"/>
    <property type="project" value="InterPro"/>
</dbReference>
<dbReference type="SUPFAM" id="SSF48019">
    <property type="entry name" value="post-AAA+ oligomerization domain-like"/>
    <property type="match status" value="1"/>
</dbReference>
<dbReference type="InterPro" id="IPR021886">
    <property type="entry name" value="MgsA_C"/>
</dbReference>
<evidence type="ECO:0000313" key="8">
    <source>
        <dbReference type="Proteomes" id="UP000240418"/>
    </source>
</evidence>
<dbReference type="PANTHER" id="PTHR13779">
    <property type="entry name" value="WERNER HELICASE-INTERACTING PROTEIN 1 FAMILY MEMBER"/>
    <property type="match status" value="1"/>
</dbReference>
<keyword evidence="5" id="KW-0067">ATP-binding</keyword>
<gene>
    <name evidence="7" type="ORF">CLV88_11076</name>
</gene>
<sequence>MTVSDLFDMGRAQHNQPLAAALRPQSLNDIIGQDALTAEDSVLRRRIAANQLGSIVLYGPPGVGKTSIARAVGQMLNKEFRQLHATRAGVKDIRQLADEARIRPLLIFVDEVHRFSATQADDLLAICEEGTADFIGATTQNPYTSLPKALVSRSTILKLEPISLDDMLTVVQRGLAHLTKLGIKVTLSDAHKRVIAGRSGGDARSALTTLESLAVGHAEGAEVTITGEMIEEVYNAAPVNHDRSGDQHYDIISAFIKSMRGGEPEAVLYWLARLIHGGEDPRFIARRIMIQASEDVGLADNTALQTAVAAAQAVEMIGYPEARIILAHAALHVARAPKSGSANHGISAALTAVTNEPPLPVPMHLRDAHYQGAEALGHGGYRSPHKDPRGWVEQEYAPGMEPGRFYQSEARDAPTFEKRADEYWERVTGRPVPKRFGP</sequence>
<evidence type="ECO:0000259" key="6">
    <source>
        <dbReference type="SMART" id="SM00382"/>
    </source>
</evidence>
<dbReference type="GO" id="GO:0003677">
    <property type="term" value="F:DNA binding"/>
    <property type="evidence" value="ECO:0007669"/>
    <property type="project" value="InterPro"/>
</dbReference>
<dbReference type="CDD" id="cd00009">
    <property type="entry name" value="AAA"/>
    <property type="match status" value="1"/>
</dbReference>
<proteinExistence type="inferred from homology"/>
<dbReference type="AlphaFoldDB" id="A0A2P8F9T8"/>
<name>A0A2P8F9T8_9RHOB</name>
<dbReference type="EMBL" id="PYGJ01000010">
    <property type="protein sequence ID" value="PSL18497.1"/>
    <property type="molecule type" value="Genomic_DNA"/>
</dbReference>
<dbReference type="InterPro" id="IPR003593">
    <property type="entry name" value="AAA+_ATPase"/>
</dbReference>
<keyword evidence="4" id="KW-0547">Nucleotide-binding</keyword>
<comment type="function">
    <text evidence="1">DNA-dependent ATPase that plays important roles in cellular responses to stalled DNA replication processes.</text>
</comment>
<accession>A0A2P8F9T8</accession>
<evidence type="ECO:0000256" key="4">
    <source>
        <dbReference type="ARBA" id="ARBA00022741"/>
    </source>
</evidence>
<dbReference type="GO" id="GO:0006261">
    <property type="term" value="P:DNA-templated DNA replication"/>
    <property type="evidence" value="ECO:0007669"/>
    <property type="project" value="TreeGrafter"/>
</dbReference>
<dbReference type="GO" id="GO:0005524">
    <property type="term" value="F:ATP binding"/>
    <property type="evidence" value="ECO:0007669"/>
    <property type="project" value="UniProtKB-KW"/>
</dbReference>
<dbReference type="Pfam" id="PF12002">
    <property type="entry name" value="MgsA_C"/>
    <property type="match status" value="1"/>
</dbReference>
<dbReference type="GO" id="GO:0017116">
    <property type="term" value="F:single-stranded DNA helicase activity"/>
    <property type="evidence" value="ECO:0007669"/>
    <property type="project" value="TreeGrafter"/>
</dbReference>
<comment type="caution">
    <text evidence="7">The sequence shown here is derived from an EMBL/GenBank/DDBJ whole genome shotgun (WGS) entry which is preliminary data.</text>
</comment>